<dbReference type="EMBL" id="JAAOMP010000124">
    <property type="protein sequence ID" value="MBU2760742.1"/>
    <property type="molecule type" value="Genomic_DNA"/>
</dbReference>
<name>A0ABS5ZZT5_9PROT</name>
<accession>A0ABS5ZZT5</accession>
<gene>
    <name evidence="1" type="ORF">HAP95_11375</name>
</gene>
<comment type="caution">
    <text evidence="1">The sequence shown here is derived from an EMBL/GenBank/DDBJ whole genome shotgun (WGS) entry which is preliminary data.</text>
</comment>
<dbReference type="Proteomes" id="UP000755654">
    <property type="component" value="Unassembled WGS sequence"/>
</dbReference>
<organism evidence="1 2">
    <name type="scientific">Acidithiobacillus sulfurivorans</name>
    <dbReference type="NCBI Taxonomy" id="1958756"/>
    <lineage>
        <taxon>Bacteria</taxon>
        <taxon>Pseudomonadati</taxon>
        <taxon>Pseudomonadota</taxon>
        <taxon>Acidithiobacillia</taxon>
        <taxon>Acidithiobacillales</taxon>
        <taxon>Acidithiobacillaceae</taxon>
        <taxon>Acidithiobacillus</taxon>
    </lineage>
</organism>
<proteinExistence type="predicted"/>
<reference evidence="1 2" key="1">
    <citation type="journal article" date="2021" name="ISME J.">
        <title>Genomic evolution of the class Acidithiobacillia: deep-branching Proteobacteria living in extreme acidic conditions.</title>
        <authorList>
            <person name="Moya-Beltran A."/>
            <person name="Beard S."/>
            <person name="Rojas-Villalobos C."/>
            <person name="Issotta F."/>
            <person name="Gallardo Y."/>
            <person name="Ulloa R."/>
            <person name="Giaveno A."/>
            <person name="Degli Esposti M."/>
            <person name="Johnson D.B."/>
            <person name="Quatrini R."/>
        </authorList>
    </citation>
    <scope>NUCLEOTIDE SEQUENCE [LARGE SCALE GENOMIC DNA]</scope>
    <source>
        <strain evidence="1 2">RW2</strain>
    </source>
</reference>
<keyword evidence="2" id="KW-1185">Reference proteome</keyword>
<evidence type="ECO:0000313" key="1">
    <source>
        <dbReference type="EMBL" id="MBU2760742.1"/>
    </source>
</evidence>
<protein>
    <submittedName>
        <fullName evidence="1">Type I CRISPR-associated protein Cas7</fullName>
    </submittedName>
</protein>
<sequence>MSYNVMAPSVACAWMCQDFLDVRALRGLYVFRHDSQLGNASAYTLFERIHVTRTADVPRSFAGYEVFVNDAEVPSGVTLLRKI</sequence>
<evidence type="ECO:0000313" key="2">
    <source>
        <dbReference type="Proteomes" id="UP000755654"/>
    </source>
</evidence>
<dbReference type="RefSeq" id="WP_215884321.1">
    <property type="nucleotide sequence ID" value="NZ_JAAOMP010000124.1"/>
</dbReference>